<organism evidence="1 2">
    <name type="scientific">Glutamicibacter halophytocola</name>
    <dbReference type="NCBI Taxonomy" id="1933880"/>
    <lineage>
        <taxon>Bacteria</taxon>
        <taxon>Bacillati</taxon>
        <taxon>Actinomycetota</taxon>
        <taxon>Actinomycetes</taxon>
        <taxon>Micrococcales</taxon>
        <taxon>Micrococcaceae</taxon>
        <taxon>Glutamicibacter</taxon>
    </lineage>
</organism>
<reference evidence="1 2" key="1">
    <citation type="submission" date="2019-07" db="EMBL/GenBank/DDBJ databases">
        <title>Complete Genome Sequence of drought tolerant Plant Growth-Promoting Rhizobacterium Glutamicibacter halophytocola DR408.</title>
        <authorList>
            <person name="Nishu S.D."/>
            <person name="Lee T.K."/>
        </authorList>
    </citation>
    <scope>NUCLEOTIDE SEQUENCE [LARGE SCALE GENOMIC DNA]</scope>
    <source>
        <strain evidence="1 2">DR408</strain>
    </source>
</reference>
<sequence>MSGNDPQIEFDTKNLRATLQRVKEEQGPRMLRNLRKNLRSVGDGIIAGQRQELTAPLPGVAIRSGKKIVRVKPRDGRKGYLRTINVYEARDAKRSRSTNLRASIKQNLKTRVVAGKTRSGIRIEAAKTPSKTSGKKYDMAKVWNKKTFRHPAFGGRGGEWVTQYGQPYWWKPIAKGSKQAAIQAEKAINDALNGKG</sequence>
<proteinExistence type="predicted"/>
<evidence type="ECO:0000313" key="2">
    <source>
        <dbReference type="Proteomes" id="UP000320717"/>
    </source>
</evidence>
<keyword evidence="2" id="KW-1185">Reference proteome</keyword>
<evidence type="ECO:0000313" key="1">
    <source>
        <dbReference type="EMBL" id="QDY64877.1"/>
    </source>
</evidence>
<dbReference type="RefSeq" id="WP_146274822.1">
    <property type="nucleotide sequence ID" value="NZ_CP042260.1"/>
</dbReference>
<dbReference type="EMBL" id="CP042260">
    <property type="protein sequence ID" value="QDY64877.1"/>
    <property type="molecule type" value="Genomic_DNA"/>
</dbReference>
<name>A0ABX5Y442_9MICC</name>
<protein>
    <recommendedName>
        <fullName evidence="3">HK97 gp10 family phage protein</fullName>
    </recommendedName>
</protein>
<gene>
    <name evidence="1" type="ORF">FQA45_00310</name>
</gene>
<accession>A0ABX5Y442</accession>
<evidence type="ECO:0008006" key="3">
    <source>
        <dbReference type="Google" id="ProtNLM"/>
    </source>
</evidence>
<dbReference type="Proteomes" id="UP000320717">
    <property type="component" value="Chromosome"/>
</dbReference>